<feature type="compositionally biased region" description="Polar residues" evidence="2">
    <location>
        <begin position="1"/>
        <end position="25"/>
    </location>
</feature>
<evidence type="ECO:0000313" key="4">
    <source>
        <dbReference type="WBParaSite" id="maker-uti_cns_0008950-snap-gene-0.5-mRNA-1"/>
    </source>
</evidence>
<protein>
    <submittedName>
        <fullName evidence="4">FH2 domain-containing protein</fullName>
    </submittedName>
</protein>
<feature type="compositionally biased region" description="Basic residues" evidence="2">
    <location>
        <begin position="2177"/>
        <end position="2190"/>
    </location>
</feature>
<feature type="compositionally biased region" description="Polar residues" evidence="2">
    <location>
        <begin position="1269"/>
        <end position="1279"/>
    </location>
</feature>
<feature type="coiled-coil region" evidence="1">
    <location>
        <begin position="1917"/>
        <end position="2084"/>
    </location>
</feature>
<feature type="compositionally biased region" description="Low complexity" evidence="2">
    <location>
        <begin position="2101"/>
        <end position="2117"/>
    </location>
</feature>
<feature type="compositionally biased region" description="Basic and acidic residues" evidence="2">
    <location>
        <begin position="1743"/>
        <end position="1752"/>
    </location>
</feature>
<feature type="region of interest" description="Disordered" evidence="2">
    <location>
        <begin position="1671"/>
        <end position="1907"/>
    </location>
</feature>
<keyword evidence="1" id="KW-0175">Coiled coil</keyword>
<feature type="compositionally biased region" description="Polar residues" evidence="2">
    <location>
        <begin position="1356"/>
        <end position="1366"/>
    </location>
</feature>
<feature type="compositionally biased region" description="Basic and acidic residues" evidence="2">
    <location>
        <begin position="486"/>
        <end position="548"/>
    </location>
</feature>
<feature type="compositionally biased region" description="Polar residues" evidence="2">
    <location>
        <begin position="1791"/>
        <end position="1813"/>
    </location>
</feature>
<feature type="compositionally biased region" description="Basic and acidic residues" evidence="2">
    <location>
        <begin position="1885"/>
        <end position="1896"/>
    </location>
</feature>
<feature type="compositionally biased region" description="Basic and acidic residues" evidence="2">
    <location>
        <begin position="1483"/>
        <end position="1495"/>
    </location>
</feature>
<organism evidence="3 4">
    <name type="scientific">Macrostomum lignano</name>
    <dbReference type="NCBI Taxonomy" id="282301"/>
    <lineage>
        <taxon>Eukaryota</taxon>
        <taxon>Metazoa</taxon>
        <taxon>Spiralia</taxon>
        <taxon>Lophotrochozoa</taxon>
        <taxon>Platyhelminthes</taxon>
        <taxon>Rhabditophora</taxon>
        <taxon>Macrostomorpha</taxon>
        <taxon>Macrostomida</taxon>
        <taxon>Macrostomidae</taxon>
        <taxon>Macrostomum</taxon>
    </lineage>
</organism>
<evidence type="ECO:0000313" key="3">
    <source>
        <dbReference type="Proteomes" id="UP000095280"/>
    </source>
</evidence>
<feature type="compositionally biased region" description="Polar residues" evidence="2">
    <location>
        <begin position="72"/>
        <end position="81"/>
    </location>
</feature>
<feature type="compositionally biased region" description="Basic and acidic residues" evidence="2">
    <location>
        <begin position="711"/>
        <end position="744"/>
    </location>
</feature>
<feature type="compositionally biased region" description="Polar residues" evidence="2">
    <location>
        <begin position="1473"/>
        <end position="1482"/>
    </location>
</feature>
<feature type="compositionally biased region" description="Basic and acidic residues" evidence="2">
    <location>
        <begin position="1675"/>
        <end position="1686"/>
    </location>
</feature>
<feature type="compositionally biased region" description="Basic and acidic residues" evidence="2">
    <location>
        <begin position="449"/>
        <end position="478"/>
    </location>
</feature>
<feature type="compositionally biased region" description="Basic and acidic residues" evidence="2">
    <location>
        <begin position="394"/>
        <end position="441"/>
    </location>
</feature>
<proteinExistence type="predicted"/>
<keyword evidence="3" id="KW-1185">Reference proteome</keyword>
<feature type="compositionally biased region" description="Basic and acidic residues" evidence="2">
    <location>
        <begin position="1386"/>
        <end position="1398"/>
    </location>
</feature>
<feature type="region of interest" description="Disordered" evidence="2">
    <location>
        <begin position="1157"/>
        <end position="1659"/>
    </location>
</feature>
<name>A0A1I8I0D4_9PLAT</name>
<feature type="compositionally biased region" description="Basic and acidic residues" evidence="2">
    <location>
        <begin position="900"/>
        <end position="929"/>
    </location>
</feature>
<feature type="compositionally biased region" description="Polar residues" evidence="2">
    <location>
        <begin position="1085"/>
        <end position="1099"/>
    </location>
</feature>
<feature type="compositionally biased region" description="Low complexity" evidence="2">
    <location>
        <begin position="1724"/>
        <end position="1736"/>
    </location>
</feature>
<dbReference type="Proteomes" id="UP000095280">
    <property type="component" value="Unplaced"/>
</dbReference>
<feature type="compositionally biased region" description="Basic and acidic residues" evidence="2">
    <location>
        <begin position="870"/>
        <end position="892"/>
    </location>
</feature>
<feature type="compositionally biased region" description="Low complexity" evidence="2">
    <location>
        <begin position="2191"/>
        <end position="2205"/>
    </location>
</feature>
<feature type="compositionally biased region" description="Low complexity" evidence="2">
    <location>
        <begin position="1450"/>
        <end position="1460"/>
    </location>
</feature>
<dbReference type="WBParaSite" id="maker-uti_cns_0008950-snap-gene-0.5-mRNA-1">
    <property type="protein sequence ID" value="maker-uti_cns_0008950-snap-gene-0.5-mRNA-1"/>
    <property type="gene ID" value="maker-uti_cns_0008950-snap-gene-0.5"/>
</dbReference>
<feature type="compositionally biased region" description="Polar residues" evidence="2">
    <location>
        <begin position="1175"/>
        <end position="1184"/>
    </location>
</feature>
<evidence type="ECO:0000256" key="1">
    <source>
        <dbReference type="SAM" id="Coils"/>
    </source>
</evidence>
<feature type="compositionally biased region" description="Basic and acidic residues" evidence="2">
    <location>
        <begin position="1694"/>
        <end position="1706"/>
    </location>
</feature>
<feature type="compositionally biased region" description="Basic and acidic residues" evidence="2">
    <location>
        <begin position="946"/>
        <end position="1041"/>
    </location>
</feature>
<feature type="compositionally biased region" description="Acidic residues" evidence="2">
    <location>
        <begin position="1367"/>
        <end position="1385"/>
    </location>
</feature>
<feature type="compositionally biased region" description="Acidic residues" evidence="2">
    <location>
        <begin position="1753"/>
        <end position="1765"/>
    </location>
</feature>
<feature type="compositionally biased region" description="Polar residues" evidence="2">
    <location>
        <begin position="1042"/>
        <end position="1055"/>
    </location>
</feature>
<evidence type="ECO:0000256" key="2">
    <source>
        <dbReference type="SAM" id="MobiDB-lite"/>
    </source>
</evidence>
<feature type="compositionally biased region" description="Basic and acidic residues" evidence="2">
    <location>
        <begin position="615"/>
        <end position="633"/>
    </location>
</feature>
<feature type="compositionally biased region" description="Basic and acidic residues" evidence="2">
    <location>
        <begin position="641"/>
        <end position="704"/>
    </location>
</feature>
<feature type="region of interest" description="Disordered" evidence="2">
    <location>
        <begin position="2172"/>
        <end position="2232"/>
    </location>
</feature>
<sequence length="2263" mass="251710">MSEQSRNSQKQQQLASSGVVSSSAQPLEIRHFERQSTTGRQHRAHSSQCRRSRFNRLSRLSCSAPTEVETVETASQAGDSETSSDKQENQLMRRFNRLTKTRMKSVGHIPEFGQPNESRMSAKLQEDAGLEVSDDTVETNSIGKESTECSSSFQCMNDTEIRTFSSEQAGLSLPKLKTKLKLNQVQRAHLKERISDLEGNISTRTDSKDNNVHFCDFTIEVAVYTESPPADKTLSDENEDMQQTLTAKPNQGEGETESTDALQNLSDDQAKRQSREHSLSLTEAATAGSSSRENSAPSKESKNEAKRCSKVSKNETDEAGDDSCQETKDADSPTTSLQKLIQQYENRSNSQEKIAKTKKSTATEEKNRSLVSESAYCSVERHQSLKRKSGQGLERLRSRDQGSEKILGAEHQRAADEQPDKKRADNDGKRDENRSSKHSDHDDNDDADEKQRRNSRDSIQKQSDTRSRASKESQKADEQSQSGRRSKSDSDNDAVEEPRRATRESVRKSVEAQRRASIESRRSDDRSSKHSGDERNEEVKEPREEAVRYSEQGVEESQKADEQSQSGRRSKSDSDNDAVEEPRLTIGLAKHSGDERNEEVEKLRKGDKDNEEFEEPLKADEDNKEVEEPRKGDEDNEEVEEPRKTSRESAEKPSDAQSRASKESFKSDRRSRSSKRSQDEGNDEDKQPRRASQESLEKSADAKSKSSKGSRKSEDRSSKHSDDQDNEGFDEKTHQTSQDPHKSSDDDDNENVGEECRKISGESGKETVDAQSSVSKGSRSSKRSNDEEDIEDRSRTASKSLINEDDKQKKRLSKGSSDSIKGANDGGTEAIKKSRRSSLESARKSTEDNDDVDETQRENLQESAITPSAEQDRASKEQRKSKDQLRSSKRSNDDEEDIEEVHRRPSRESVKEPADSQSRTSKESRKSENRSSLAKPPNEDDDDVEEPFRASRESVKDEAETERTSRESRKSEDRFSNEDNDDTNEKQRRNLREANRKSVDAQSRVSRESRKSEEQSRSSRRSKSDDKDAVEKPLRASRESSEPITSAAEQTYSSSDIVVEAEVQAAILDNDQERTPKVKSDESAVDSTPTLVQSQQTDSMHLINDGLTATTDENSCRTELTSFTKADAQLNSTNPSDVEDVSPSVNIRSTEAQIGSLQIASRSLSETDESRKTTRMSTGSSPDSLTDAKENLLNPGDKIDSNGSMKQVNEEDLPERKFVGTVKPSVITVDGPSSSLVGMSLEEEGPQESEATKKESKRSSQKSRASKELNGSRSSQKSSGGADAFESKQRESLRKNSDKSSVAEEPPTLDESNHESQVGWPDENHESIMSRPSFIELDGPSSSRIFNEMDQKQILEMQQQADSMQESNEDENDDDDAALNGNEEEPQSKTEVPERKSSETPSFAQNEGPSKNTMTKPSIITADGPSTSLAGSGSETTEDGNNEASKAKRLSQSSGSSSKSATEAELEHKMQQIDAQLTSRGQDGQDEKESLRNEESLSQDQAGTVSEKEERKSDCSVAIASTDDVLKQSREADRKRASLASRKASQKSEDPEETALSAEMRDKRSSLPERGICSSVITADGPSKSLAGSVQDIDDNRSRDLSFNGLNVERSSKASVSQSEGRQSKRGSSIVSQTDRKRDSETQDHPKVPPEVPINQTGTFNGVVYMCESTTSELVSKKEQKSAPKEESDDDNESADRCQDDAKEEALAEDDRESNDGKNEAASKRSQSSKKQSSVQDEGEENPESHDRRDSEKEEEDAAEADFNDDPMKPHEGGDPLNIPSRLEPAAEGRVSQQVGGISSSDTAGPASAQTLDPNELQEQDSSDLCAEVEMPSKLNTDGGKQKGKNKTEQRPSTASLPSSGRIRQASGQRTSEIRLSLAENGRVSSDRKSDVDNKAKGGSVSGTQRDQRVESLIGRFREAAQECANVRLDREALRRELEATKFDLRRATAEAQERRTELSMARREVELRDERLRQQAAVQVRTEKEVGNLRSQLSELRRQLDSAENSCQAELARNQRYRAQLVSLEAQLDSRIHELAAVTNALIEKRGSEEDLLARVQQLQRALTSSEETVARLTGQLAAEQRRVREILLTEKSLLQQQQQQLSRSRRYSSLNSPSQLSPREPTDNAASRPNADAAPRQQRASANKSELVSRLEQRIAEMDARIERLTAEARDRMSRHQQQRHVQPRRSSRNQSQQQQQQQPNSNKDSAGSNARKSQTDGQQRHQMHVLTAADCDEGALSSLEHRAAQLESSNRLLVQDVQSL</sequence>
<feature type="region of interest" description="Disordered" evidence="2">
    <location>
        <begin position="1068"/>
        <end position="1099"/>
    </location>
</feature>
<feature type="compositionally biased region" description="Basic and acidic residues" evidence="2">
    <location>
        <begin position="754"/>
        <end position="768"/>
    </location>
</feature>
<feature type="compositionally biased region" description="Polar residues" evidence="2">
    <location>
        <begin position="2206"/>
        <end position="2220"/>
    </location>
</feature>
<feature type="compositionally biased region" description="Basic and acidic residues" evidence="2">
    <location>
        <begin position="299"/>
        <end position="316"/>
    </location>
</feature>
<reference evidence="4" key="1">
    <citation type="submission" date="2016-11" db="UniProtKB">
        <authorList>
            <consortium name="WormBaseParasite"/>
        </authorList>
    </citation>
    <scope>IDENTIFICATION</scope>
</reference>
<feature type="compositionally biased region" description="Basic and acidic residues" evidence="2">
    <location>
        <begin position="1285"/>
        <end position="1302"/>
    </location>
</feature>
<feature type="compositionally biased region" description="Basic and acidic residues" evidence="2">
    <location>
        <begin position="1524"/>
        <end position="1536"/>
    </location>
</feature>
<feature type="compositionally biased region" description="Polar residues" evidence="2">
    <location>
        <begin position="332"/>
        <end position="351"/>
    </location>
</feature>
<feature type="compositionally biased region" description="Basic and acidic residues" evidence="2">
    <location>
        <begin position="1071"/>
        <end position="1082"/>
    </location>
</feature>
<feature type="region of interest" description="Disordered" evidence="2">
    <location>
        <begin position="2101"/>
        <end position="2150"/>
    </location>
</feature>
<feature type="compositionally biased region" description="Basic and acidic residues" evidence="2">
    <location>
        <begin position="591"/>
        <end position="608"/>
    </location>
</feature>
<feature type="compositionally biased region" description="Basic and acidic residues" evidence="2">
    <location>
        <begin position="1634"/>
        <end position="1648"/>
    </location>
</feature>
<feature type="compositionally biased region" description="Basic and acidic residues" evidence="2">
    <location>
        <begin position="837"/>
        <end position="847"/>
    </location>
</feature>
<feature type="compositionally biased region" description="Polar residues" evidence="2">
    <location>
        <begin position="1613"/>
        <end position="1633"/>
    </location>
</feature>
<accession>A0A1I8I0D4</accession>
<feature type="compositionally biased region" description="Basic and acidic residues" evidence="2">
    <location>
        <begin position="1714"/>
        <end position="1723"/>
    </location>
</feature>
<feature type="compositionally biased region" description="Basic residues" evidence="2">
    <location>
        <begin position="40"/>
        <end position="56"/>
    </location>
</feature>
<feature type="compositionally biased region" description="Polar residues" evidence="2">
    <location>
        <begin position="1399"/>
        <end position="1435"/>
    </location>
</feature>
<feature type="region of interest" description="Disordered" evidence="2">
    <location>
        <begin position="228"/>
        <end position="1055"/>
    </location>
</feature>
<feature type="compositionally biased region" description="Basic and acidic residues" evidence="2">
    <location>
        <begin position="268"/>
        <end position="278"/>
    </location>
</feature>
<feature type="region of interest" description="Disordered" evidence="2">
    <location>
        <begin position="1"/>
        <end position="90"/>
    </location>
</feature>
<feature type="compositionally biased region" description="Polar residues" evidence="2">
    <location>
        <begin position="279"/>
        <end position="298"/>
    </location>
</feature>